<name>A0ABP1I6Z3_9EUKA</name>
<gene>
    <name evidence="1" type="ORF">HINF_LOCUS22193</name>
</gene>
<dbReference type="EMBL" id="CAXDID020000062">
    <property type="protein sequence ID" value="CAL6010670.1"/>
    <property type="molecule type" value="Genomic_DNA"/>
</dbReference>
<accession>A0ABP1I6Z3</accession>
<sequence>MDAYEEIIKQFLFYDEELALQTLFSITTIQITHSNQYWCHHHKTYIGDPKTPRHPWSNTTQRKTIGLATLELIMLKAIHTIIYQLSLLKRGYQINLNRIWFYIFTCSIFVQRPTKQCIFC</sequence>
<protein>
    <submittedName>
        <fullName evidence="1">Hypothetical_protein</fullName>
    </submittedName>
</protein>
<keyword evidence="2" id="KW-1185">Reference proteome</keyword>
<dbReference type="Proteomes" id="UP001642409">
    <property type="component" value="Unassembled WGS sequence"/>
</dbReference>
<evidence type="ECO:0000313" key="1">
    <source>
        <dbReference type="EMBL" id="CAL6010670.1"/>
    </source>
</evidence>
<organism evidence="1 2">
    <name type="scientific">Hexamita inflata</name>
    <dbReference type="NCBI Taxonomy" id="28002"/>
    <lineage>
        <taxon>Eukaryota</taxon>
        <taxon>Metamonada</taxon>
        <taxon>Diplomonadida</taxon>
        <taxon>Hexamitidae</taxon>
        <taxon>Hexamitinae</taxon>
        <taxon>Hexamita</taxon>
    </lineage>
</organism>
<proteinExistence type="predicted"/>
<comment type="caution">
    <text evidence="1">The sequence shown here is derived from an EMBL/GenBank/DDBJ whole genome shotgun (WGS) entry which is preliminary data.</text>
</comment>
<reference evidence="1 2" key="1">
    <citation type="submission" date="2024-07" db="EMBL/GenBank/DDBJ databases">
        <authorList>
            <person name="Akdeniz Z."/>
        </authorList>
    </citation>
    <scope>NUCLEOTIDE SEQUENCE [LARGE SCALE GENOMIC DNA]</scope>
</reference>
<evidence type="ECO:0000313" key="2">
    <source>
        <dbReference type="Proteomes" id="UP001642409"/>
    </source>
</evidence>